<keyword evidence="2" id="KW-0472">Membrane</keyword>
<dbReference type="PANTHER" id="PTHR33365:SF6">
    <property type="entry name" value="OXIDASE USTYA"/>
    <property type="match status" value="1"/>
</dbReference>
<reference evidence="3" key="1">
    <citation type="submission" date="2020-02" db="EMBL/GenBank/DDBJ databases">
        <authorList>
            <person name="Palmer J.M."/>
        </authorList>
    </citation>
    <scope>NUCLEOTIDE SEQUENCE</scope>
    <source>
        <strain evidence="3">EPUS1.4</strain>
        <tissue evidence="3">Thallus</tissue>
    </source>
</reference>
<organism evidence="3 4">
    <name type="scientific">Endocarpon pusillum</name>
    <dbReference type="NCBI Taxonomy" id="364733"/>
    <lineage>
        <taxon>Eukaryota</taxon>
        <taxon>Fungi</taxon>
        <taxon>Dikarya</taxon>
        <taxon>Ascomycota</taxon>
        <taxon>Pezizomycotina</taxon>
        <taxon>Eurotiomycetes</taxon>
        <taxon>Chaetothyriomycetidae</taxon>
        <taxon>Verrucariales</taxon>
        <taxon>Verrucariaceae</taxon>
        <taxon>Endocarpon</taxon>
    </lineage>
</organism>
<dbReference type="PANTHER" id="PTHR33365">
    <property type="entry name" value="YALI0B05434P"/>
    <property type="match status" value="1"/>
</dbReference>
<protein>
    <recommendedName>
        <fullName evidence="5">Oxidase ustYa</fullName>
    </recommendedName>
</protein>
<keyword evidence="4" id="KW-1185">Reference proteome</keyword>
<sequence length="274" mass="31871">MGDSELEERMLYGYSSQEDCSRCQTGYSPRREPTKRGYGLLAFMCLLVSVLGNIYQYRKTCQTERTKDLGRSQFSGLGYEVPVKYELHSKYNDPNETVADQAWDAIDTSPVVVALSDDYALSHGLELSVRFPWDANKGIYHVKAFHHLHCLKLMRRAYVDLERGNTQLITPPHFHHCLMVLRQDLMCLADDTPMPSIPAHHHIGEGQVRQCRDWDSLIAWTQEPERNACYHMLDDYHTVTHTLEEFGYCQPRSRYRQTMEEYFAEHGHKDPYGE</sequence>
<dbReference type="Proteomes" id="UP000606974">
    <property type="component" value="Unassembled WGS sequence"/>
</dbReference>
<keyword evidence="2" id="KW-0812">Transmembrane</keyword>
<feature type="transmembrane region" description="Helical" evidence="2">
    <location>
        <begin position="38"/>
        <end position="57"/>
    </location>
</feature>
<dbReference type="Pfam" id="PF11807">
    <property type="entry name" value="UstYa"/>
    <property type="match status" value="1"/>
</dbReference>
<keyword evidence="2" id="KW-1133">Transmembrane helix</keyword>
<dbReference type="InterPro" id="IPR021765">
    <property type="entry name" value="UstYa-like"/>
</dbReference>
<evidence type="ECO:0008006" key="5">
    <source>
        <dbReference type="Google" id="ProtNLM"/>
    </source>
</evidence>
<evidence type="ECO:0000313" key="3">
    <source>
        <dbReference type="EMBL" id="KAF7509151.1"/>
    </source>
</evidence>
<evidence type="ECO:0000313" key="4">
    <source>
        <dbReference type="Proteomes" id="UP000606974"/>
    </source>
</evidence>
<gene>
    <name evidence="3" type="ORF">GJ744_008378</name>
</gene>
<proteinExistence type="inferred from homology"/>
<dbReference type="EMBL" id="JAACFV010000045">
    <property type="protein sequence ID" value="KAF7509151.1"/>
    <property type="molecule type" value="Genomic_DNA"/>
</dbReference>
<evidence type="ECO:0000256" key="2">
    <source>
        <dbReference type="SAM" id="Phobius"/>
    </source>
</evidence>
<name>A0A8H7ALF3_9EURO</name>
<comment type="similarity">
    <text evidence="1">Belongs to the ustYa family.</text>
</comment>
<dbReference type="OrthoDB" id="3687641at2759"/>
<dbReference type="GO" id="GO:0043386">
    <property type="term" value="P:mycotoxin biosynthetic process"/>
    <property type="evidence" value="ECO:0007669"/>
    <property type="project" value="InterPro"/>
</dbReference>
<accession>A0A8H7ALF3</accession>
<dbReference type="AlphaFoldDB" id="A0A8H7ALF3"/>
<comment type="caution">
    <text evidence="3">The sequence shown here is derived from an EMBL/GenBank/DDBJ whole genome shotgun (WGS) entry which is preliminary data.</text>
</comment>
<evidence type="ECO:0000256" key="1">
    <source>
        <dbReference type="ARBA" id="ARBA00035112"/>
    </source>
</evidence>